<feature type="transmembrane region" description="Helical" evidence="1">
    <location>
        <begin position="34"/>
        <end position="52"/>
    </location>
</feature>
<keyword evidence="3" id="KW-1185">Reference proteome</keyword>
<proteinExistence type="predicted"/>
<evidence type="ECO:0000313" key="2">
    <source>
        <dbReference type="EMBL" id="NDK55456.1"/>
    </source>
</evidence>
<dbReference type="RefSeq" id="WP_162345520.1">
    <property type="nucleotide sequence ID" value="NZ_JAAEAA010000006.1"/>
</dbReference>
<protein>
    <submittedName>
        <fullName evidence="2">Uncharacterized protein</fullName>
    </submittedName>
</protein>
<dbReference type="EMBL" id="JAAEAA010000006">
    <property type="protein sequence ID" value="NDK55456.1"/>
    <property type="molecule type" value="Genomic_DNA"/>
</dbReference>
<evidence type="ECO:0000256" key="1">
    <source>
        <dbReference type="SAM" id="Phobius"/>
    </source>
</evidence>
<gene>
    <name evidence="2" type="ORF">GWO68_05970</name>
</gene>
<keyword evidence="1" id="KW-1133">Transmembrane helix</keyword>
<comment type="caution">
    <text evidence="2">The sequence shown here is derived from an EMBL/GenBank/DDBJ whole genome shotgun (WGS) entry which is preliminary data.</text>
</comment>
<name>A0A6B2H4A7_9BACT</name>
<dbReference type="Proteomes" id="UP000478546">
    <property type="component" value="Unassembled WGS sequence"/>
</dbReference>
<sequence>MRFTVYIIGAIVAMLIILATLFKQMHWAGADMLIVLGWSLAALLFVPAFSIYKYKKGKVA</sequence>
<accession>A0A6B2H4A7</accession>
<dbReference type="AlphaFoldDB" id="A0A6B2H4A7"/>
<reference evidence="2 3" key="1">
    <citation type="submission" date="2020-01" db="EMBL/GenBank/DDBJ databases">
        <authorList>
            <person name="Kim M.K."/>
        </authorList>
    </citation>
    <scope>NUCLEOTIDE SEQUENCE [LARGE SCALE GENOMIC DNA]</scope>
    <source>
        <strain evidence="2 3">BT213</strain>
    </source>
</reference>
<keyword evidence="1" id="KW-0812">Transmembrane</keyword>
<feature type="transmembrane region" description="Helical" evidence="1">
    <location>
        <begin position="5"/>
        <end position="22"/>
    </location>
</feature>
<evidence type="ECO:0000313" key="3">
    <source>
        <dbReference type="Proteomes" id="UP000478546"/>
    </source>
</evidence>
<organism evidence="2 3">
    <name type="scientific">Pontibacter fetidus</name>
    <dbReference type="NCBI Taxonomy" id="2700082"/>
    <lineage>
        <taxon>Bacteria</taxon>
        <taxon>Pseudomonadati</taxon>
        <taxon>Bacteroidota</taxon>
        <taxon>Cytophagia</taxon>
        <taxon>Cytophagales</taxon>
        <taxon>Hymenobacteraceae</taxon>
        <taxon>Pontibacter</taxon>
    </lineage>
</organism>
<keyword evidence="1" id="KW-0472">Membrane</keyword>